<dbReference type="PROSITE" id="PS50005">
    <property type="entry name" value="TPR"/>
    <property type="match status" value="1"/>
</dbReference>
<dbReference type="RefSeq" id="WP_220228387.1">
    <property type="nucleotide sequence ID" value="NZ_JAICBX010000002.1"/>
</dbReference>
<dbReference type="InterPro" id="IPR019734">
    <property type="entry name" value="TPR_rpt"/>
</dbReference>
<keyword evidence="2" id="KW-0812">Transmembrane</keyword>
<gene>
    <name evidence="3" type="ORF">K1W69_10910</name>
</gene>
<dbReference type="SUPFAM" id="SSF48452">
    <property type="entry name" value="TPR-like"/>
    <property type="match status" value="1"/>
</dbReference>
<keyword evidence="2" id="KW-0472">Membrane</keyword>
<comment type="caution">
    <text evidence="3">The sequence shown here is derived from an EMBL/GenBank/DDBJ whole genome shotgun (WGS) entry which is preliminary data.</text>
</comment>
<dbReference type="InterPro" id="IPR011990">
    <property type="entry name" value="TPR-like_helical_dom_sf"/>
</dbReference>
<name>A0AAE2ZQB7_9HYPH</name>
<dbReference type="Proteomes" id="UP001196509">
    <property type="component" value="Unassembled WGS sequence"/>
</dbReference>
<organism evidence="3 4">
    <name type="scientific">Flavimaribacter sediminis</name>
    <dbReference type="NCBI Taxonomy" id="2865987"/>
    <lineage>
        <taxon>Bacteria</taxon>
        <taxon>Pseudomonadati</taxon>
        <taxon>Pseudomonadota</taxon>
        <taxon>Alphaproteobacteria</taxon>
        <taxon>Hyphomicrobiales</taxon>
        <taxon>Rhizobiaceae</taxon>
        <taxon>Flavimaribacter</taxon>
    </lineage>
</organism>
<dbReference type="Gene3D" id="1.25.40.10">
    <property type="entry name" value="Tetratricopeptide repeat domain"/>
    <property type="match status" value="1"/>
</dbReference>
<sequence length="577" mass="62590">MQKKSHPEATEIRDAVERIVGSADFTGTERAAGFLRYIVEETLEGRADRIKAFTVAVDVFGRDETFDARNDPAVRIEAARLRRALERYYLTSGSNDPVVIGIPKGGYVPTFSFGHDNAPADPPVANGNFAGFSSRYVIGGMAAAVLLLIATALVYVFAPSRTTSDDVFGPKILVLPFADLGDSDTSVLYAAAITDELIGALAHFKEISVFGGQTSRAADGLDMDKLRSKLGVDYVLEGSARTAGSSVRVGARLIDAETQAVLWSANYDTGLTAGNLFEIPASTADAVAAAVAQPRGVVLNAEAINRLERPPDNLDAYLCSLSYYLYRSNPSPQAHLDVRECLERTVDRFPNYATAWALLAHLRIDELRFGYNQRPNAVERAYDAAQRAVAIDTGNGRAFQALATIALFSRKPAEAREYAERALELNPNDSDLLGQTGQVFGLSGEKARGRKLIEKALALDPDRSGFYLGVLAIICYMQEDYACARSAIAKSDARQAPVYHGVAAVIYAQTGEEKKAREAADELMQQSPRFIPNLWAELSNRSIPRADQRHIADGFRKIGIEVPPEPESHPAQTQPAG</sequence>
<keyword evidence="4" id="KW-1185">Reference proteome</keyword>
<dbReference type="AlphaFoldDB" id="A0AAE2ZQB7"/>
<dbReference type="SMART" id="SM00028">
    <property type="entry name" value="TPR"/>
    <property type="match status" value="3"/>
</dbReference>
<accession>A0AAE2ZQB7</accession>
<keyword evidence="2" id="KW-1133">Transmembrane helix</keyword>
<feature type="repeat" description="TPR" evidence="1">
    <location>
        <begin position="396"/>
        <end position="429"/>
    </location>
</feature>
<evidence type="ECO:0000256" key="1">
    <source>
        <dbReference type="PROSITE-ProRule" id="PRU00339"/>
    </source>
</evidence>
<protein>
    <submittedName>
        <fullName evidence="3">Adenylate cyclase</fullName>
    </submittedName>
</protein>
<evidence type="ECO:0000313" key="3">
    <source>
        <dbReference type="EMBL" id="MBW8637697.1"/>
    </source>
</evidence>
<dbReference type="Gene3D" id="3.40.50.10610">
    <property type="entry name" value="ABC-type transport auxiliary lipoprotein component"/>
    <property type="match status" value="1"/>
</dbReference>
<dbReference type="Pfam" id="PF13181">
    <property type="entry name" value="TPR_8"/>
    <property type="match status" value="1"/>
</dbReference>
<keyword evidence="1" id="KW-0802">TPR repeat</keyword>
<dbReference type="PANTHER" id="PTHR12558:SF33">
    <property type="entry name" value="BLL7664 PROTEIN"/>
    <property type="match status" value="1"/>
</dbReference>
<dbReference type="EMBL" id="JAICBX010000002">
    <property type="protein sequence ID" value="MBW8637697.1"/>
    <property type="molecule type" value="Genomic_DNA"/>
</dbReference>
<dbReference type="PANTHER" id="PTHR12558">
    <property type="entry name" value="CELL DIVISION CYCLE 16,23,27"/>
    <property type="match status" value="1"/>
</dbReference>
<proteinExistence type="predicted"/>
<evidence type="ECO:0000313" key="4">
    <source>
        <dbReference type="Proteomes" id="UP001196509"/>
    </source>
</evidence>
<reference evidence="3" key="1">
    <citation type="submission" date="2021-08" db="EMBL/GenBank/DDBJ databases">
        <title>Hoeflea bacterium WL0058 sp. nov., isolated from the sediment.</title>
        <authorList>
            <person name="Wang L."/>
            <person name="Zhang D."/>
        </authorList>
    </citation>
    <scope>NUCLEOTIDE SEQUENCE</scope>
    <source>
        <strain evidence="3">WL0058</strain>
    </source>
</reference>
<feature type="transmembrane region" description="Helical" evidence="2">
    <location>
        <begin position="136"/>
        <end position="158"/>
    </location>
</feature>
<evidence type="ECO:0000256" key="2">
    <source>
        <dbReference type="SAM" id="Phobius"/>
    </source>
</evidence>